<dbReference type="PROSITE" id="PS00107">
    <property type="entry name" value="PROTEIN_KINASE_ATP"/>
    <property type="match status" value="1"/>
</dbReference>
<dbReference type="OrthoDB" id="248923at2759"/>
<evidence type="ECO:0000313" key="13">
    <source>
        <dbReference type="Proteomes" id="UP000028582"/>
    </source>
</evidence>
<keyword evidence="4 9" id="KW-0547">Nucleotide-binding</keyword>
<dbReference type="AlphaFoldDB" id="A0A080ZGB3"/>
<dbReference type="InterPro" id="IPR011009">
    <property type="entry name" value="Kinase-like_dom_sf"/>
</dbReference>
<feature type="binding site" evidence="9">
    <location>
        <position position="38"/>
    </location>
    <ligand>
        <name>ATP</name>
        <dbReference type="ChEBI" id="CHEBI:30616"/>
    </ligand>
</feature>
<evidence type="ECO:0000256" key="6">
    <source>
        <dbReference type="ARBA" id="ARBA00022840"/>
    </source>
</evidence>
<comment type="catalytic activity">
    <reaction evidence="7">
        <text>L-threonyl-[protein] + ATP = O-phospho-L-threonyl-[protein] + ADP + H(+)</text>
        <dbReference type="Rhea" id="RHEA:46608"/>
        <dbReference type="Rhea" id="RHEA-COMP:11060"/>
        <dbReference type="Rhea" id="RHEA-COMP:11605"/>
        <dbReference type="ChEBI" id="CHEBI:15378"/>
        <dbReference type="ChEBI" id="CHEBI:30013"/>
        <dbReference type="ChEBI" id="CHEBI:30616"/>
        <dbReference type="ChEBI" id="CHEBI:61977"/>
        <dbReference type="ChEBI" id="CHEBI:456216"/>
        <dbReference type="EC" id="2.7.11.1"/>
    </reaction>
</comment>
<dbReference type="Gene3D" id="3.30.200.20">
    <property type="entry name" value="Phosphorylase Kinase, domain 1"/>
    <property type="match status" value="1"/>
</dbReference>
<accession>A0A080ZGB3</accession>
<proteinExistence type="predicted"/>
<dbReference type="Proteomes" id="UP000028582">
    <property type="component" value="Unassembled WGS sequence"/>
</dbReference>
<reference evidence="12 13" key="1">
    <citation type="submission" date="2013-11" db="EMBL/GenBank/DDBJ databases">
        <title>The Genome Sequence of Phytophthora parasitica P1976.</title>
        <authorList>
            <consortium name="The Broad Institute Genomics Platform"/>
            <person name="Russ C."/>
            <person name="Tyler B."/>
            <person name="Panabieres F."/>
            <person name="Shan W."/>
            <person name="Tripathy S."/>
            <person name="Grunwald N."/>
            <person name="Machado M."/>
            <person name="Johnson C.S."/>
            <person name="Walker B."/>
            <person name="Young S."/>
            <person name="Zeng Q."/>
            <person name="Gargeya S."/>
            <person name="Fitzgerald M."/>
            <person name="Haas B."/>
            <person name="Abouelleil A."/>
            <person name="Allen A.W."/>
            <person name="Alvarado L."/>
            <person name="Arachchi H.M."/>
            <person name="Berlin A.M."/>
            <person name="Chapman S.B."/>
            <person name="Gainer-Dewar J."/>
            <person name="Goldberg J."/>
            <person name="Griggs A."/>
            <person name="Gujja S."/>
            <person name="Hansen M."/>
            <person name="Howarth C."/>
            <person name="Imamovic A."/>
            <person name="Ireland A."/>
            <person name="Larimer J."/>
            <person name="McCowan C."/>
            <person name="Murphy C."/>
            <person name="Pearson M."/>
            <person name="Poon T.W."/>
            <person name="Priest M."/>
            <person name="Roberts A."/>
            <person name="Saif S."/>
            <person name="Shea T."/>
            <person name="Sisk P."/>
            <person name="Sykes S."/>
            <person name="Wortman J."/>
            <person name="Nusbaum C."/>
            <person name="Birren B."/>
        </authorList>
    </citation>
    <scope>NUCLEOTIDE SEQUENCE [LARGE SCALE GENOMIC DNA]</scope>
    <source>
        <strain evidence="12 13">P1976</strain>
    </source>
</reference>
<evidence type="ECO:0000256" key="1">
    <source>
        <dbReference type="ARBA" id="ARBA00012513"/>
    </source>
</evidence>
<dbReference type="InterPro" id="IPR008271">
    <property type="entry name" value="Ser/Thr_kinase_AS"/>
</dbReference>
<dbReference type="PANTHER" id="PTHR44899:SF3">
    <property type="entry name" value="SERINE_THREONINE-PROTEIN KINASE NEK1"/>
    <property type="match status" value="1"/>
</dbReference>
<evidence type="ECO:0000256" key="9">
    <source>
        <dbReference type="PROSITE-ProRule" id="PRU10141"/>
    </source>
</evidence>
<keyword evidence="3" id="KW-0808">Transferase</keyword>
<evidence type="ECO:0000256" key="10">
    <source>
        <dbReference type="SAM" id="MobiDB-lite"/>
    </source>
</evidence>
<dbReference type="SUPFAM" id="SSF56112">
    <property type="entry name" value="Protein kinase-like (PK-like)"/>
    <property type="match status" value="1"/>
</dbReference>
<evidence type="ECO:0000256" key="2">
    <source>
        <dbReference type="ARBA" id="ARBA00022527"/>
    </source>
</evidence>
<comment type="catalytic activity">
    <reaction evidence="8">
        <text>L-seryl-[protein] + ATP = O-phospho-L-seryl-[protein] + ADP + H(+)</text>
        <dbReference type="Rhea" id="RHEA:17989"/>
        <dbReference type="Rhea" id="RHEA-COMP:9863"/>
        <dbReference type="Rhea" id="RHEA-COMP:11604"/>
        <dbReference type="ChEBI" id="CHEBI:15378"/>
        <dbReference type="ChEBI" id="CHEBI:29999"/>
        <dbReference type="ChEBI" id="CHEBI:30616"/>
        <dbReference type="ChEBI" id="CHEBI:83421"/>
        <dbReference type="ChEBI" id="CHEBI:456216"/>
        <dbReference type="EC" id="2.7.11.1"/>
    </reaction>
</comment>
<dbReference type="EC" id="2.7.11.1" evidence="1"/>
<protein>
    <recommendedName>
        <fullName evidence="1">non-specific serine/threonine protein kinase</fullName>
        <ecNumber evidence="1">2.7.11.1</ecNumber>
    </recommendedName>
</protein>
<evidence type="ECO:0000256" key="7">
    <source>
        <dbReference type="ARBA" id="ARBA00047899"/>
    </source>
</evidence>
<feature type="region of interest" description="Disordered" evidence="10">
    <location>
        <begin position="480"/>
        <end position="561"/>
    </location>
</feature>
<dbReference type="Gene3D" id="1.10.510.10">
    <property type="entry name" value="Transferase(Phosphotransferase) domain 1"/>
    <property type="match status" value="1"/>
</dbReference>
<dbReference type="InterPro" id="IPR051131">
    <property type="entry name" value="NEK_Ser/Thr_kinase_NIMA"/>
</dbReference>
<evidence type="ECO:0000259" key="11">
    <source>
        <dbReference type="PROSITE" id="PS50011"/>
    </source>
</evidence>
<dbReference type="InterPro" id="IPR000719">
    <property type="entry name" value="Prot_kinase_dom"/>
</dbReference>
<evidence type="ECO:0000256" key="5">
    <source>
        <dbReference type="ARBA" id="ARBA00022777"/>
    </source>
</evidence>
<feature type="domain" description="Protein kinase" evidence="11">
    <location>
        <begin position="4"/>
        <end position="283"/>
    </location>
</feature>
<dbReference type="GO" id="GO:0005524">
    <property type="term" value="F:ATP binding"/>
    <property type="evidence" value="ECO:0007669"/>
    <property type="project" value="UniProtKB-UniRule"/>
</dbReference>
<name>A0A080ZGB3_PHYNI</name>
<evidence type="ECO:0000256" key="3">
    <source>
        <dbReference type="ARBA" id="ARBA00022679"/>
    </source>
</evidence>
<dbReference type="FunFam" id="1.10.510.10:FF:001127">
    <property type="entry name" value="NEK protein kinase"/>
    <property type="match status" value="1"/>
</dbReference>
<comment type="caution">
    <text evidence="12">The sequence shown here is derived from an EMBL/GenBank/DDBJ whole genome shotgun (WGS) entry which is preliminary data.</text>
</comment>
<dbReference type="Pfam" id="PF00069">
    <property type="entry name" value="Pkinase"/>
    <property type="match status" value="1"/>
</dbReference>
<dbReference type="PROSITE" id="PS00108">
    <property type="entry name" value="PROTEIN_KINASE_ST"/>
    <property type="match status" value="1"/>
</dbReference>
<organism evidence="12 13">
    <name type="scientific">Phytophthora nicotianae P1976</name>
    <dbReference type="NCBI Taxonomy" id="1317066"/>
    <lineage>
        <taxon>Eukaryota</taxon>
        <taxon>Sar</taxon>
        <taxon>Stramenopiles</taxon>
        <taxon>Oomycota</taxon>
        <taxon>Peronosporomycetes</taxon>
        <taxon>Peronosporales</taxon>
        <taxon>Peronosporaceae</taxon>
        <taxon>Phytophthora</taxon>
    </lineage>
</organism>
<dbReference type="PROSITE" id="PS50011">
    <property type="entry name" value="PROTEIN_KINASE_DOM"/>
    <property type="match status" value="1"/>
</dbReference>
<feature type="compositionally biased region" description="Polar residues" evidence="10">
    <location>
        <begin position="517"/>
        <end position="526"/>
    </location>
</feature>
<evidence type="ECO:0000256" key="4">
    <source>
        <dbReference type="ARBA" id="ARBA00022741"/>
    </source>
</evidence>
<dbReference type="SMART" id="SM00220">
    <property type="entry name" value="S_TKc"/>
    <property type="match status" value="1"/>
</dbReference>
<dbReference type="PANTHER" id="PTHR44899">
    <property type="entry name" value="CAMK FAMILY PROTEIN KINASE"/>
    <property type="match status" value="1"/>
</dbReference>
<keyword evidence="5 12" id="KW-0418">Kinase</keyword>
<feature type="compositionally biased region" description="Acidic residues" evidence="10">
    <location>
        <begin position="662"/>
        <end position="674"/>
    </location>
</feature>
<keyword evidence="6 9" id="KW-0067">ATP-binding</keyword>
<evidence type="ECO:0000313" key="12">
    <source>
        <dbReference type="EMBL" id="ETO65674.1"/>
    </source>
</evidence>
<gene>
    <name evidence="12" type="ORF">F444_17094</name>
</gene>
<dbReference type="CDD" id="cd08215">
    <property type="entry name" value="STKc_Nek"/>
    <property type="match status" value="1"/>
</dbReference>
<dbReference type="InterPro" id="IPR017441">
    <property type="entry name" value="Protein_kinase_ATP_BS"/>
</dbReference>
<dbReference type="EMBL" id="ANJA01003175">
    <property type="protein sequence ID" value="ETO65674.1"/>
    <property type="molecule type" value="Genomic_DNA"/>
</dbReference>
<keyword evidence="2" id="KW-0723">Serine/threonine-protein kinase</keyword>
<sequence length="757" mass="83389">MEKYVKVRKIGQGSYGSAYLATRKTTDSTEQKQQFVIKEIVLDPRDQANAQREARLLAALDHPNIISCKESFLLKPSVTNLAYLGRHHQRPTVLCIVTEFADGGDLSNELERRARRGTYFEPDELLGLFVQVCLALKHLHDRKILHRDVKPANIFLTKSGVVKVGDLGVATVLSHTLACAQTSIGTPYYTAPEICLGKRYNAKADVWSLGCVLFEMASFIHVFDGRSQRQLFDNIVRGVTPQLPSCGKLNSIKKELQALVDDMLRKEPRARPSVNQLIRRPLVLARIQTFLSAHALASELNHTVLHGENIFRKKITLEDKPITIAQQIRRAEPVARVPSMNAVIKPSRQQQKPRRTPERVGSLLGASRKARGLPSGAFRRIQKLAQPARVPVNKANVAKQRAVPTKTKRLGSQASVQVKAKLKAQIEANKAAAAAVAALPHPPTISKASDQDHAKAHNGISERAAAFNAKWAAQKEELVKNLPPPAPSKAIAKNIGVSKPKPSARAYPKPVVIGKTLKTSKQTPTPASAGIRRQPAKQKTPISAPKTRGSAVVNKSQPSLREHRLEFQRKNRDKPRLAMASPLDDPVILVQQLPDFKTPVTVSPPPAPTTLTSSLPECADKDPPTPNQDDEQDQDLTSLPWMANLEFERMVLQLKSAIESDTTSDDEDDEDENSTEGFDPNVSPPPYSTAPTPSLESLNTSVLEDPKFRSALQKRLQQHKNAAATSDQVKEDDADVAVDPAQRATLEWMQTYITSLL</sequence>
<feature type="region of interest" description="Disordered" evidence="10">
    <location>
        <begin position="659"/>
        <end position="736"/>
    </location>
</feature>
<evidence type="ECO:0000256" key="8">
    <source>
        <dbReference type="ARBA" id="ARBA00048679"/>
    </source>
</evidence>
<feature type="region of interest" description="Disordered" evidence="10">
    <location>
        <begin position="597"/>
        <end position="634"/>
    </location>
</feature>
<dbReference type="GO" id="GO:0004674">
    <property type="term" value="F:protein serine/threonine kinase activity"/>
    <property type="evidence" value="ECO:0007669"/>
    <property type="project" value="UniProtKB-KW"/>
</dbReference>